<name>A0ABW0GAS5_9PROT</name>
<comment type="caution">
    <text evidence="4">The sequence shown here is derived from an EMBL/GenBank/DDBJ whole genome shotgun (WGS) entry which is preliminary data.</text>
</comment>
<keyword evidence="2" id="KW-0520">NAD</keyword>
<accession>A0ABW0GAS5</accession>
<dbReference type="Pfam" id="PF02826">
    <property type="entry name" value="2-Hacid_dh_C"/>
    <property type="match status" value="1"/>
</dbReference>
<gene>
    <name evidence="4" type="ORF">ACFPMG_21895</name>
</gene>
<dbReference type="PANTHER" id="PTHR43333">
    <property type="entry name" value="2-HACID_DH_C DOMAIN-CONTAINING PROTEIN"/>
    <property type="match status" value="1"/>
</dbReference>
<proteinExistence type="predicted"/>
<evidence type="ECO:0000256" key="1">
    <source>
        <dbReference type="ARBA" id="ARBA00023002"/>
    </source>
</evidence>
<sequence length="320" mass="34040">MTGGQRPVVVCHAGTTIARRLAGHPSRPRVIDDPTPGEPWVVPENATILITQPGAGWGRAPANPPPGWPYGLTWVHTMSVGVDAMPDWLASTLPLTCSRGVTADAIAEYVMAAVLGFDKGLHRVAVRDGNSWSHHTLGSVVGRTLGIVGFGAIGQAVACRAVPFGMRVLALRRGPWAEPPPAGVVPAVSIEDLLDKADHLVLALPHTPASHRLLDRARLMGAKPGLHLINIARGGLIDHDALADALDRGILAGATLDTTDPEPLPPGHRLYQHERVLITPHISWTSPAVEESMATFALDAYDRFLSGAPLRNRVEPARGY</sequence>
<keyword evidence="5" id="KW-1185">Reference proteome</keyword>
<dbReference type="RefSeq" id="WP_376997313.1">
    <property type="nucleotide sequence ID" value="NZ_JBHSLC010000049.1"/>
</dbReference>
<evidence type="ECO:0000256" key="2">
    <source>
        <dbReference type="ARBA" id="ARBA00023027"/>
    </source>
</evidence>
<evidence type="ECO:0000313" key="4">
    <source>
        <dbReference type="EMBL" id="MFC5357666.1"/>
    </source>
</evidence>
<dbReference type="Proteomes" id="UP001596166">
    <property type="component" value="Unassembled WGS sequence"/>
</dbReference>
<keyword evidence="1" id="KW-0560">Oxidoreductase</keyword>
<organism evidence="4 5">
    <name type="scientific">Azospirillum himalayense</name>
    <dbReference type="NCBI Taxonomy" id="654847"/>
    <lineage>
        <taxon>Bacteria</taxon>
        <taxon>Pseudomonadati</taxon>
        <taxon>Pseudomonadota</taxon>
        <taxon>Alphaproteobacteria</taxon>
        <taxon>Rhodospirillales</taxon>
        <taxon>Azospirillaceae</taxon>
        <taxon>Azospirillum</taxon>
    </lineage>
</organism>
<dbReference type="SUPFAM" id="SSF51735">
    <property type="entry name" value="NAD(P)-binding Rossmann-fold domains"/>
    <property type="match status" value="1"/>
</dbReference>
<dbReference type="PANTHER" id="PTHR43333:SF1">
    <property type="entry name" value="D-ISOMER SPECIFIC 2-HYDROXYACID DEHYDROGENASE NAD-BINDING DOMAIN-CONTAINING PROTEIN"/>
    <property type="match status" value="1"/>
</dbReference>
<dbReference type="InterPro" id="IPR006140">
    <property type="entry name" value="D-isomer_DH_NAD-bd"/>
</dbReference>
<protein>
    <submittedName>
        <fullName evidence="4">NAD(P)-dependent oxidoreductase</fullName>
    </submittedName>
</protein>
<evidence type="ECO:0000259" key="3">
    <source>
        <dbReference type="Pfam" id="PF02826"/>
    </source>
</evidence>
<feature type="domain" description="D-isomer specific 2-hydroxyacid dehydrogenase NAD-binding" evidence="3">
    <location>
        <begin position="125"/>
        <end position="283"/>
    </location>
</feature>
<dbReference type="InterPro" id="IPR036291">
    <property type="entry name" value="NAD(P)-bd_dom_sf"/>
</dbReference>
<dbReference type="Gene3D" id="3.40.50.720">
    <property type="entry name" value="NAD(P)-binding Rossmann-like Domain"/>
    <property type="match status" value="2"/>
</dbReference>
<reference evidence="5" key="1">
    <citation type="journal article" date="2019" name="Int. J. Syst. Evol. Microbiol.">
        <title>The Global Catalogue of Microorganisms (GCM) 10K type strain sequencing project: providing services to taxonomists for standard genome sequencing and annotation.</title>
        <authorList>
            <consortium name="The Broad Institute Genomics Platform"/>
            <consortium name="The Broad Institute Genome Sequencing Center for Infectious Disease"/>
            <person name="Wu L."/>
            <person name="Ma J."/>
        </authorList>
    </citation>
    <scope>NUCLEOTIDE SEQUENCE [LARGE SCALE GENOMIC DNA]</scope>
    <source>
        <strain evidence="5">CCUG 58760</strain>
    </source>
</reference>
<evidence type="ECO:0000313" key="5">
    <source>
        <dbReference type="Proteomes" id="UP001596166"/>
    </source>
</evidence>
<dbReference type="EMBL" id="JBHSLC010000049">
    <property type="protein sequence ID" value="MFC5357666.1"/>
    <property type="molecule type" value="Genomic_DNA"/>
</dbReference>